<evidence type="ECO:0000313" key="4">
    <source>
        <dbReference type="EMBL" id="QDB79228.1"/>
    </source>
</evidence>
<protein>
    <submittedName>
        <fullName evidence="4">DUF881 domain-containing protein</fullName>
    </submittedName>
</protein>
<dbReference type="PANTHER" id="PTHR37313">
    <property type="entry name" value="UPF0749 PROTEIN RV1825"/>
    <property type="match status" value="1"/>
</dbReference>
<feature type="region of interest" description="Disordered" evidence="2">
    <location>
        <begin position="262"/>
        <end position="283"/>
    </location>
</feature>
<dbReference type="InterPro" id="IPR010273">
    <property type="entry name" value="DUF881"/>
</dbReference>
<dbReference type="Gene3D" id="3.30.70.1880">
    <property type="entry name" value="Protein of unknown function DUF881"/>
    <property type="match status" value="1"/>
</dbReference>
<keyword evidence="3" id="KW-0472">Membrane</keyword>
<proteinExistence type="inferred from homology"/>
<dbReference type="Proteomes" id="UP000313948">
    <property type="component" value="Chromosome"/>
</dbReference>
<sequence length="283" mass="29586">MTGGRLRLDESMTLLTEVIERPLDPGYAEAARRRADGTAPAMPWWRKLVVAVLAAVLGLGGVWAARELRAPSATASEARAVLLSQIEEGVADADALRQENAALAAAIDTLQEESLRVSDPEFLDEVRALALSAGGVSVQGPGLRITLDDSRDAQAGTPGSEMGRVQDLDLQILANALWASGAEAVAINGHRLSSVSAIRSAGLAILVDLAPLARPYVVEAVGDPDAMRAQLARSSAGAHLATLRDSVGIPVSFEEADELVLPGTTERSLEHAEPLATPEAGDR</sequence>
<reference evidence="4 5" key="1">
    <citation type="submission" date="2019-05" db="EMBL/GenBank/DDBJ databases">
        <title>Georgenia *** sp. nov., and Georgenia *** sp. nov., isolated from the intestinal contents of plateau pika (Ochotona curzoniae) in the Qinghai-Tibet plateau of China.</title>
        <authorList>
            <person name="Tian Z."/>
        </authorList>
    </citation>
    <scope>NUCLEOTIDE SEQUENCE [LARGE SCALE GENOMIC DNA]</scope>
    <source>
        <strain evidence="4 5">Z294</strain>
    </source>
</reference>
<keyword evidence="3" id="KW-1133">Transmembrane helix</keyword>
<evidence type="ECO:0000256" key="2">
    <source>
        <dbReference type="SAM" id="MobiDB-lite"/>
    </source>
</evidence>
<name>A0ABX5VMQ9_9MICO</name>
<evidence type="ECO:0000313" key="5">
    <source>
        <dbReference type="Proteomes" id="UP000313948"/>
    </source>
</evidence>
<organism evidence="4 5">
    <name type="scientific">Georgenia wutianyii</name>
    <dbReference type="NCBI Taxonomy" id="2585135"/>
    <lineage>
        <taxon>Bacteria</taxon>
        <taxon>Bacillati</taxon>
        <taxon>Actinomycetota</taxon>
        <taxon>Actinomycetes</taxon>
        <taxon>Micrococcales</taxon>
        <taxon>Bogoriellaceae</taxon>
        <taxon>Georgenia</taxon>
    </lineage>
</organism>
<dbReference type="Pfam" id="PF05949">
    <property type="entry name" value="DUF881"/>
    <property type="match status" value="1"/>
</dbReference>
<dbReference type="EMBL" id="CP040899">
    <property type="protein sequence ID" value="QDB79228.1"/>
    <property type="molecule type" value="Genomic_DNA"/>
</dbReference>
<gene>
    <name evidence="4" type="ORF">FE251_07475</name>
</gene>
<keyword evidence="5" id="KW-1185">Reference proteome</keyword>
<comment type="similarity">
    <text evidence="1">Belongs to the UPF0749 family.</text>
</comment>
<evidence type="ECO:0000256" key="3">
    <source>
        <dbReference type="SAM" id="Phobius"/>
    </source>
</evidence>
<accession>A0ABX5VMQ9</accession>
<feature type="transmembrane region" description="Helical" evidence="3">
    <location>
        <begin position="44"/>
        <end position="65"/>
    </location>
</feature>
<keyword evidence="3" id="KW-0812">Transmembrane</keyword>
<dbReference type="RefSeq" id="WP_139948386.1">
    <property type="nucleotide sequence ID" value="NZ_CP040899.1"/>
</dbReference>
<dbReference type="PANTHER" id="PTHR37313:SF1">
    <property type="entry name" value="UPF0749 PROTEIN RV1823"/>
    <property type="match status" value="1"/>
</dbReference>
<evidence type="ECO:0000256" key="1">
    <source>
        <dbReference type="ARBA" id="ARBA00009108"/>
    </source>
</evidence>